<dbReference type="GO" id="GO:0016432">
    <property type="term" value="F:tRNA-uridine aminocarboxypropyltransferase activity"/>
    <property type="evidence" value="ECO:0007669"/>
    <property type="project" value="UniProtKB-EC"/>
</dbReference>
<name>A0A4Q0YTY5_9GAMM</name>
<keyword evidence="8" id="KW-1185">Reference proteome</keyword>
<organism evidence="7 8">
    <name type="scientific">Veronia nyctiphanis</name>
    <dbReference type="NCBI Taxonomy" id="1278244"/>
    <lineage>
        <taxon>Bacteria</taxon>
        <taxon>Pseudomonadati</taxon>
        <taxon>Pseudomonadota</taxon>
        <taxon>Gammaproteobacteria</taxon>
        <taxon>Vibrionales</taxon>
        <taxon>Vibrionaceae</taxon>
        <taxon>Veronia</taxon>
    </lineage>
</organism>
<dbReference type="AlphaFoldDB" id="A0A4Q0YTY5"/>
<feature type="domain" description="DTW" evidence="6">
    <location>
        <begin position="5"/>
        <end position="196"/>
    </location>
</feature>
<dbReference type="PANTHER" id="PTHR21392">
    <property type="entry name" value="TRNA-URIDINE AMINOCARBOXYPROPYLTRANSFERASE 2"/>
    <property type="match status" value="1"/>
</dbReference>
<evidence type="ECO:0000256" key="3">
    <source>
        <dbReference type="ARBA" id="ARBA00022691"/>
    </source>
</evidence>
<dbReference type="EMBL" id="PEIB01000001">
    <property type="protein sequence ID" value="RXJ74710.1"/>
    <property type="molecule type" value="Genomic_DNA"/>
</dbReference>
<evidence type="ECO:0000256" key="1">
    <source>
        <dbReference type="ARBA" id="ARBA00012386"/>
    </source>
</evidence>
<comment type="similarity">
    <text evidence="5">Belongs to the TDD superfamily. DTWD2 family.</text>
</comment>
<protein>
    <recommendedName>
        <fullName evidence="1">tRNA-uridine aminocarboxypropyltransferase</fullName>
        <ecNumber evidence="1">2.5.1.25</ecNumber>
    </recommendedName>
</protein>
<dbReference type="InterPro" id="IPR039262">
    <property type="entry name" value="DTWD2/TAPT"/>
</dbReference>
<keyword evidence="4" id="KW-0819">tRNA processing</keyword>
<dbReference type="OrthoDB" id="268835at2"/>
<keyword evidence="2" id="KW-0808">Transferase</keyword>
<evidence type="ECO:0000259" key="6">
    <source>
        <dbReference type="SMART" id="SM01144"/>
    </source>
</evidence>
<evidence type="ECO:0000256" key="5">
    <source>
        <dbReference type="ARBA" id="ARBA00034489"/>
    </source>
</evidence>
<reference evidence="7 8" key="1">
    <citation type="submission" date="2017-10" db="EMBL/GenBank/DDBJ databases">
        <title>Nyctiphanis sp. nov., isolated from the stomach of the euphausiid Nyctiphanes simplex (Hansen, 1911) in the Gulf of California.</title>
        <authorList>
            <person name="Gomez-Gil B."/>
            <person name="Aguilar-Mendez M."/>
            <person name="Lopez-Cortes A."/>
            <person name="Gomez-Gutierrez J."/>
            <person name="Roque A."/>
            <person name="Lang E."/>
            <person name="Gonzalez-Castillo A."/>
        </authorList>
    </citation>
    <scope>NUCLEOTIDE SEQUENCE [LARGE SCALE GENOMIC DNA]</scope>
    <source>
        <strain evidence="7 8">CAIM 600</strain>
    </source>
</reference>
<accession>A0A4Q0YTY5</accession>
<dbReference type="SMART" id="SM01144">
    <property type="entry name" value="DTW"/>
    <property type="match status" value="1"/>
</dbReference>
<dbReference type="Proteomes" id="UP000290287">
    <property type="component" value="Unassembled WGS sequence"/>
</dbReference>
<comment type="caution">
    <text evidence="7">The sequence shown here is derived from an EMBL/GenBank/DDBJ whole genome shotgun (WGS) entry which is preliminary data.</text>
</comment>
<evidence type="ECO:0000313" key="7">
    <source>
        <dbReference type="EMBL" id="RXJ74710.1"/>
    </source>
</evidence>
<dbReference type="RefSeq" id="WP_129120602.1">
    <property type="nucleotide sequence ID" value="NZ_PEIB01000001.1"/>
</dbReference>
<dbReference type="Pfam" id="PF03942">
    <property type="entry name" value="DTW"/>
    <property type="match status" value="1"/>
</dbReference>
<proteinExistence type="inferred from homology"/>
<dbReference type="GO" id="GO:0008033">
    <property type="term" value="P:tRNA processing"/>
    <property type="evidence" value="ECO:0007669"/>
    <property type="project" value="UniProtKB-KW"/>
</dbReference>
<keyword evidence="3" id="KW-0949">S-adenosyl-L-methionine</keyword>
<dbReference type="PANTHER" id="PTHR21392:SF0">
    <property type="entry name" value="TRNA-URIDINE AMINOCARBOXYPROPYLTRANSFERASE 2"/>
    <property type="match status" value="1"/>
</dbReference>
<sequence>MQQNTSRYCQRCNKAHKACICGWISPVENTIPLLILQHTSEVNHAKGTARILSLSLSNCEVIVGECFDDNSAFQAQLNRKDVDWHILYPNENATLVSSPTLKARKKQIGLILLDGTWKKAYKMFQLSESIKHLPSLTLPSALSGHYKIRKTSKSGGLSTVEAGYHALSLLLGQPEHYQPLLSCFEKMVDFHINQLPPEIYERQFGASKKD</sequence>
<evidence type="ECO:0000256" key="4">
    <source>
        <dbReference type="ARBA" id="ARBA00022694"/>
    </source>
</evidence>
<evidence type="ECO:0000313" key="8">
    <source>
        <dbReference type="Proteomes" id="UP000290287"/>
    </source>
</evidence>
<gene>
    <name evidence="7" type="ORF">CS022_00205</name>
</gene>
<evidence type="ECO:0000256" key="2">
    <source>
        <dbReference type="ARBA" id="ARBA00022679"/>
    </source>
</evidence>
<dbReference type="InterPro" id="IPR005636">
    <property type="entry name" value="DTW"/>
</dbReference>
<dbReference type="EC" id="2.5.1.25" evidence="1"/>